<accession>A0ABN9LNR1</accession>
<dbReference type="Proteomes" id="UP001176940">
    <property type="component" value="Unassembled WGS sequence"/>
</dbReference>
<proteinExistence type="predicted"/>
<keyword evidence="2" id="KW-1185">Reference proteome</keyword>
<gene>
    <name evidence="1" type="ORF">RIMI_LOCUS9371084</name>
</gene>
<reference evidence="1" key="1">
    <citation type="submission" date="2023-07" db="EMBL/GenBank/DDBJ databases">
        <authorList>
            <person name="Stuckert A."/>
        </authorList>
    </citation>
    <scope>NUCLEOTIDE SEQUENCE</scope>
</reference>
<dbReference type="EMBL" id="CAUEEQ010019385">
    <property type="protein sequence ID" value="CAJ0941840.1"/>
    <property type="molecule type" value="Genomic_DNA"/>
</dbReference>
<evidence type="ECO:0000313" key="2">
    <source>
        <dbReference type="Proteomes" id="UP001176940"/>
    </source>
</evidence>
<comment type="caution">
    <text evidence="1">The sequence shown here is derived from an EMBL/GenBank/DDBJ whole genome shotgun (WGS) entry which is preliminary data.</text>
</comment>
<name>A0ABN9LNR1_9NEOB</name>
<sequence length="109" mass="12308">MEFAQSEGSSAQDASKPLEVLLLEKNRSLQSENATLRISNSDLSGKFVLLTSVSDKNECAVESAVKRHLTARLMNNRIRKYCLTCKQCEQENREHLQDLRAIVLKGKKD</sequence>
<protein>
    <submittedName>
        <fullName evidence="1">Uncharacterized protein</fullName>
    </submittedName>
</protein>
<organism evidence="1 2">
    <name type="scientific">Ranitomeya imitator</name>
    <name type="common">mimic poison frog</name>
    <dbReference type="NCBI Taxonomy" id="111125"/>
    <lineage>
        <taxon>Eukaryota</taxon>
        <taxon>Metazoa</taxon>
        <taxon>Chordata</taxon>
        <taxon>Craniata</taxon>
        <taxon>Vertebrata</taxon>
        <taxon>Euteleostomi</taxon>
        <taxon>Amphibia</taxon>
        <taxon>Batrachia</taxon>
        <taxon>Anura</taxon>
        <taxon>Neobatrachia</taxon>
        <taxon>Hyloidea</taxon>
        <taxon>Dendrobatidae</taxon>
        <taxon>Dendrobatinae</taxon>
        <taxon>Ranitomeya</taxon>
    </lineage>
</organism>
<evidence type="ECO:0000313" key="1">
    <source>
        <dbReference type="EMBL" id="CAJ0941840.1"/>
    </source>
</evidence>